<dbReference type="AlphaFoldDB" id="A0A1G7VIA9"/>
<keyword evidence="2" id="KW-1185">Reference proteome</keyword>
<gene>
    <name evidence="1" type="ORF">SAMN05660324_3082</name>
</gene>
<protein>
    <submittedName>
        <fullName evidence="1">Uncharacterized conserved protein</fullName>
    </submittedName>
</protein>
<sequence length="168" mass="18435">MLLAVGVVLVLLLAWAVFTLARLRRLEGRVDRAWEALEGALTRRAELADAVAREHAEDLGALRADALAGAVADARRPSGGDREVAENALGRLVRELPDPLRAPELDDAGWRVGLARRFYNDAVRDTRALRRRPGPRTLRLHARRPLPRFFDIDDGLDAVVGTGPVGRA</sequence>
<dbReference type="InterPro" id="IPR023353">
    <property type="entry name" value="LemA-like_dom_sf"/>
</dbReference>
<proteinExistence type="predicted"/>
<reference evidence="2" key="1">
    <citation type="submission" date="2016-10" db="EMBL/GenBank/DDBJ databases">
        <authorList>
            <person name="Varghese N."/>
            <person name="Submissions S."/>
        </authorList>
    </citation>
    <scope>NUCLEOTIDE SEQUENCE [LARGE SCALE GENOMIC DNA]</scope>
    <source>
        <strain evidence="2">DSM 44526</strain>
    </source>
</reference>
<dbReference type="EMBL" id="FNCF01000004">
    <property type="protein sequence ID" value="SDG59545.1"/>
    <property type="molecule type" value="Genomic_DNA"/>
</dbReference>
<name>A0A1G7VIA9_9ACTN</name>
<organism evidence="1 2">
    <name type="scientific">Klenkia brasiliensis</name>
    <dbReference type="NCBI Taxonomy" id="333142"/>
    <lineage>
        <taxon>Bacteria</taxon>
        <taxon>Bacillati</taxon>
        <taxon>Actinomycetota</taxon>
        <taxon>Actinomycetes</taxon>
        <taxon>Geodermatophilales</taxon>
        <taxon>Geodermatophilaceae</taxon>
        <taxon>Klenkia</taxon>
    </lineage>
</organism>
<dbReference type="Proteomes" id="UP000198863">
    <property type="component" value="Unassembled WGS sequence"/>
</dbReference>
<dbReference type="SUPFAM" id="SSF140478">
    <property type="entry name" value="LemA-like"/>
    <property type="match status" value="1"/>
</dbReference>
<accession>A0A1G7VIA9</accession>
<evidence type="ECO:0000313" key="1">
    <source>
        <dbReference type="EMBL" id="SDG59545.1"/>
    </source>
</evidence>
<evidence type="ECO:0000313" key="2">
    <source>
        <dbReference type="Proteomes" id="UP000198863"/>
    </source>
</evidence>